<sequence>MVNDRGQLYTIEGIAAGMIMLFTTYLVLGATSVYTPGDSHISDMQLEQTGTDALQMMNTPANGTSESQLQQIVENNEGNTFNTVFLDYVNNKTGSKADNLHYTASVTYYDILNKTTVTLPPFAFNRNLSGVEHPVRVTELVIANKQFPGGSGTPRAVLVEVLLWRD</sequence>
<accession>A7I4J4</accession>
<keyword evidence="1" id="KW-0472">Membrane</keyword>
<dbReference type="eggNOG" id="arCOG04652">
    <property type="taxonomic scope" value="Archaea"/>
</dbReference>
<organism evidence="2 3">
    <name type="scientific">Methanoregula boonei (strain DSM 21154 / JCM 14090 / 6A8)</name>
    <dbReference type="NCBI Taxonomy" id="456442"/>
    <lineage>
        <taxon>Archaea</taxon>
        <taxon>Methanobacteriati</taxon>
        <taxon>Methanobacteriota</taxon>
        <taxon>Stenosarchaea group</taxon>
        <taxon>Methanomicrobia</taxon>
        <taxon>Methanomicrobiales</taxon>
        <taxon>Methanoregulaceae</taxon>
        <taxon>Methanoregula</taxon>
    </lineage>
</organism>
<dbReference type="AlphaFoldDB" id="A7I4J4"/>
<keyword evidence="1" id="KW-0812">Transmembrane</keyword>
<dbReference type="STRING" id="456442.Mboo_0131"/>
<dbReference type="KEGG" id="mbn:Mboo_0131"/>
<reference evidence="3" key="1">
    <citation type="journal article" date="2015" name="Microbiology">
        <title>Genome of Methanoregula boonei 6A8 reveals adaptations to oligotrophic peatland environments.</title>
        <authorList>
            <person name="Braeuer S."/>
            <person name="Cadillo-Quiroz H."/>
            <person name="Kyrpides N."/>
            <person name="Woyke T."/>
            <person name="Goodwin L."/>
            <person name="Detter C."/>
            <person name="Podell S."/>
            <person name="Yavitt J.B."/>
            <person name="Zinder S.H."/>
        </authorList>
    </citation>
    <scope>NUCLEOTIDE SEQUENCE [LARGE SCALE GENOMIC DNA]</scope>
    <source>
        <strain evidence="3">DSM 21154 / JCM 14090 / 6A8</strain>
    </source>
</reference>
<dbReference type="HOGENOM" id="CLU_1599020_0_0_2"/>
<gene>
    <name evidence="2" type="ordered locus">Mboo_0131</name>
</gene>
<dbReference type="Pfam" id="PF23959">
    <property type="entry name" value="DUF7288"/>
    <property type="match status" value="1"/>
</dbReference>
<evidence type="ECO:0000256" key="1">
    <source>
        <dbReference type="SAM" id="Phobius"/>
    </source>
</evidence>
<proteinExistence type="predicted"/>
<evidence type="ECO:0000313" key="3">
    <source>
        <dbReference type="Proteomes" id="UP000002408"/>
    </source>
</evidence>
<dbReference type="OrthoDB" id="324613at2157"/>
<keyword evidence="3" id="KW-1185">Reference proteome</keyword>
<feature type="transmembrane region" description="Helical" evidence="1">
    <location>
        <begin position="14"/>
        <end position="34"/>
    </location>
</feature>
<evidence type="ECO:0000313" key="2">
    <source>
        <dbReference type="EMBL" id="ABS54655.1"/>
    </source>
</evidence>
<dbReference type="InterPro" id="IPR055712">
    <property type="entry name" value="DUF7288"/>
</dbReference>
<name>A7I4J4_METB6</name>
<protein>
    <submittedName>
        <fullName evidence="2">Uncharacterized protein</fullName>
    </submittedName>
</protein>
<dbReference type="Proteomes" id="UP000002408">
    <property type="component" value="Chromosome"/>
</dbReference>
<dbReference type="RefSeq" id="WP_011991143.1">
    <property type="nucleotide sequence ID" value="NC_009712.1"/>
</dbReference>
<keyword evidence="1" id="KW-1133">Transmembrane helix</keyword>
<dbReference type="EMBL" id="CP000780">
    <property type="protein sequence ID" value="ABS54655.1"/>
    <property type="molecule type" value="Genomic_DNA"/>
</dbReference>
<dbReference type="GeneID" id="5410071"/>